<evidence type="ECO:0000259" key="9">
    <source>
        <dbReference type="SMART" id="SM00563"/>
    </source>
</evidence>
<comment type="caution">
    <text evidence="10">The sequence shown here is derived from an EMBL/GenBank/DDBJ whole genome shotgun (WGS) entry which is preliminary data.</text>
</comment>
<dbReference type="PANTHER" id="PTHR23063:SF52">
    <property type="entry name" value="LYSOPHOSPHATIDYLCHOLINE ACYLTRANSFERASE"/>
    <property type="match status" value="1"/>
</dbReference>
<sequence>MRKIIATIKILIFITFTIANYSFFAVGLMVAKLLGRNCEPWRNRCLKFWGKYSMKCLGVEIEIEGTPPEPPFFLVSNHLSYIDIPVYYYALKTTFVAKLEIKNWPVVGFMARTLGIIFIDRENKLDVRRVNSIISSKINRNQGVVLFPEGRTSPGDQILRFRAGLLQHPVEANFDVHYAVIRYETGESDPHARDSVCWWQDMSLLQHLLNLASNRSITARVAFGKKSIKHKDRKVLAKKLQREAEKIFVPVQAKA</sequence>
<keyword evidence="5" id="KW-0443">Lipid metabolism</keyword>
<evidence type="ECO:0000313" key="10">
    <source>
        <dbReference type="EMBL" id="MCG2588684.1"/>
    </source>
</evidence>
<keyword evidence="7 10" id="KW-0012">Acyltransferase</keyword>
<feature type="domain" description="Phospholipid/glycerol acyltransferase" evidence="9">
    <location>
        <begin position="72"/>
        <end position="184"/>
    </location>
</feature>
<reference evidence="10" key="1">
    <citation type="submission" date="2022-01" db="EMBL/GenBank/DDBJ databases">
        <authorList>
            <person name="Wang Y."/>
        </authorList>
    </citation>
    <scope>NUCLEOTIDE SEQUENCE</scope>
    <source>
        <strain evidence="10">WB101</strain>
    </source>
</reference>
<dbReference type="PANTHER" id="PTHR23063">
    <property type="entry name" value="PHOSPHOLIPID ACYLTRANSFERASE"/>
    <property type="match status" value="1"/>
</dbReference>
<keyword evidence="6 8" id="KW-0472">Membrane</keyword>
<dbReference type="Pfam" id="PF01553">
    <property type="entry name" value="Acyltransferase"/>
    <property type="match status" value="1"/>
</dbReference>
<feature type="transmembrane region" description="Helical" evidence="8">
    <location>
        <begin position="12"/>
        <end position="35"/>
    </location>
</feature>
<accession>A0ABS9KCV0</accession>
<keyword evidence="3 8" id="KW-0812">Transmembrane</keyword>
<name>A0ABS9KCV0_9BACT</name>
<dbReference type="SUPFAM" id="SSF69593">
    <property type="entry name" value="Glycerol-3-phosphate (1)-acyltransferase"/>
    <property type="match status" value="1"/>
</dbReference>
<evidence type="ECO:0000256" key="6">
    <source>
        <dbReference type="ARBA" id="ARBA00023136"/>
    </source>
</evidence>
<keyword evidence="11" id="KW-1185">Reference proteome</keyword>
<evidence type="ECO:0000256" key="4">
    <source>
        <dbReference type="ARBA" id="ARBA00022989"/>
    </source>
</evidence>
<evidence type="ECO:0000313" key="11">
    <source>
        <dbReference type="Proteomes" id="UP001165366"/>
    </source>
</evidence>
<keyword evidence="2" id="KW-0808">Transferase</keyword>
<gene>
    <name evidence="10" type="ORF">L6773_08915</name>
</gene>
<dbReference type="RefSeq" id="WP_237853525.1">
    <property type="nucleotide sequence ID" value="NZ_JAKLWS010000009.1"/>
</dbReference>
<evidence type="ECO:0000256" key="5">
    <source>
        <dbReference type="ARBA" id="ARBA00023098"/>
    </source>
</evidence>
<evidence type="ECO:0000256" key="3">
    <source>
        <dbReference type="ARBA" id="ARBA00022692"/>
    </source>
</evidence>
<keyword evidence="4 8" id="KW-1133">Transmembrane helix</keyword>
<protein>
    <submittedName>
        <fullName evidence="10">1-acyl-sn-glycerol-3-phosphate acyltransferase</fullName>
    </submittedName>
</protein>
<dbReference type="Proteomes" id="UP001165366">
    <property type="component" value="Unassembled WGS sequence"/>
</dbReference>
<reference evidence="10" key="2">
    <citation type="submission" date="2024-05" db="EMBL/GenBank/DDBJ databases">
        <title>Rhodohalobacter halophilus gen. nov., sp. nov., a moderately halophilic member of the family Balneolaceae.</title>
        <authorList>
            <person name="Xia J."/>
        </authorList>
    </citation>
    <scope>NUCLEOTIDE SEQUENCE</scope>
    <source>
        <strain evidence="10">WB101</strain>
    </source>
</reference>
<dbReference type="InterPro" id="IPR002123">
    <property type="entry name" value="Plipid/glycerol_acylTrfase"/>
</dbReference>
<comment type="subcellular location">
    <subcellularLocation>
        <location evidence="1">Membrane</location>
    </subcellularLocation>
</comment>
<dbReference type="EMBL" id="JAKLWS010000009">
    <property type="protein sequence ID" value="MCG2588684.1"/>
    <property type="molecule type" value="Genomic_DNA"/>
</dbReference>
<dbReference type="CDD" id="cd07989">
    <property type="entry name" value="LPLAT_AGPAT-like"/>
    <property type="match status" value="1"/>
</dbReference>
<dbReference type="SMART" id="SM00563">
    <property type="entry name" value="PlsC"/>
    <property type="match status" value="1"/>
</dbReference>
<proteinExistence type="predicted"/>
<evidence type="ECO:0000256" key="1">
    <source>
        <dbReference type="ARBA" id="ARBA00004370"/>
    </source>
</evidence>
<evidence type="ECO:0000256" key="7">
    <source>
        <dbReference type="ARBA" id="ARBA00023315"/>
    </source>
</evidence>
<evidence type="ECO:0000256" key="2">
    <source>
        <dbReference type="ARBA" id="ARBA00022679"/>
    </source>
</evidence>
<evidence type="ECO:0000256" key="8">
    <source>
        <dbReference type="SAM" id="Phobius"/>
    </source>
</evidence>
<organism evidence="10 11">
    <name type="scientific">Rhodohalobacter sulfatireducens</name>
    <dbReference type="NCBI Taxonomy" id="2911366"/>
    <lineage>
        <taxon>Bacteria</taxon>
        <taxon>Pseudomonadati</taxon>
        <taxon>Balneolota</taxon>
        <taxon>Balneolia</taxon>
        <taxon>Balneolales</taxon>
        <taxon>Balneolaceae</taxon>
        <taxon>Rhodohalobacter</taxon>
    </lineage>
</organism>
<dbReference type="GO" id="GO:0016746">
    <property type="term" value="F:acyltransferase activity"/>
    <property type="evidence" value="ECO:0007669"/>
    <property type="project" value="UniProtKB-KW"/>
</dbReference>